<dbReference type="FunCoup" id="A0A1E5RPE0">
    <property type="interactions" value="29"/>
</dbReference>
<feature type="transmembrane region" description="Helical" evidence="1">
    <location>
        <begin position="63"/>
        <end position="83"/>
    </location>
</feature>
<keyword evidence="1" id="KW-0472">Membrane</keyword>
<dbReference type="AlphaFoldDB" id="A0A1E5RPE0"/>
<feature type="transmembrane region" description="Helical" evidence="1">
    <location>
        <begin position="314"/>
        <end position="332"/>
    </location>
</feature>
<feature type="transmembrane region" description="Helical" evidence="1">
    <location>
        <begin position="252"/>
        <end position="267"/>
    </location>
</feature>
<dbReference type="InParanoid" id="A0A1E5RPE0"/>
<evidence type="ECO:0000259" key="2">
    <source>
        <dbReference type="Pfam" id="PF10355"/>
    </source>
</evidence>
<feature type="domain" description="Protein YTP1-like C-terminal" evidence="2">
    <location>
        <begin position="138"/>
        <end position="372"/>
    </location>
</feature>
<dbReference type="OrthoDB" id="4137487at2759"/>
<keyword evidence="1" id="KW-1133">Transmembrane helix</keyword>
<gene>
    <name evidence="3" type="ORF">AWRI3579_g580</name>
</gene>
<name>A0A1E5RPE0_9ASCO</name>
<feature type="transmembrane region" description="Helical" evidence="1">
    <location>
        <begin position="279"/>
        <end position="302"/>
    </location>
</feature>
<dbReference type="InterPro" id="IPR018827">
    <property type="entry name" value="YTP1_C"/>
</dbReference>
<protein>
    <submittedName>
        <fullName evidence="3">Protein YTP1</fullName>
    </submittedName>
</protein>
<dbReference type="PANTHER" id="PTHR31685">
    <property type="entry name" value="INTEGRAL MEMBRANE PROTEIN (AFU_ORTHOLOGUE AFUA_6G12730)-RELATED"/>
    <property type="match status" value="1"/>
</dbReference>
<dbReference type="PANTHER" id="PTHR31685:SF2">
    <property type="entry name" value="PROTEIN YTP1"/>
    <property type="match status" value="1"/>
</dbReference>
<evidence type="ECO:0000313" key="3">
    <source>
        <dbReference type="EMBL" id="OEJ88563.1"/>
    </source>
</evidence>
<proteinExistence type="predicted"/>
<evidence type="ECO:0000313" key="4">
    <source>
        <dbReference type="Proteomes" id="UP000095728"/>
    </source>
</evidence>
<feature type="transmembrane region" description="Helical" evidence="1">
    <location>
        <begin position="127"/>
        <end position="150"/>
    </location>
</feature>
<dbReference type="Pfam" id="PF10355">
    <property type="entry name" value="Ytp1"/>
    <property type="match status" value="1"/>
</dbReference>
<feature type="transmembrane region" description="Helical" evidence="1">
    <location>
        <begin position="352"/>
        <end position="373"/>
    </location>
</feature>
<dbReference type="EMBL" id="LPNM01000005">
    <property type="protein sequence ID" value="OEJ88563.1"/>
    <property type="molecule type" value="Genomic_DNA"/>
</dbReference>
<evidence type="ECO:0000256" key="1">
    <source>
        <dbReference type="SAM" id="Phobius"/>
    </source>
</evidence>
<dbReference type="STRING" id="56408.A0A1E5RPE0"/>
<feature type="transmembrane region" description="Helical" evidence="1">
    <location>
        <begin position="162"/>
        <end position="184"/>
    </location>
</feature>
<dbReference type="Proteomes" id="UP000095728">
    <property type="component" value="Unassembled WGS sequence"/>
</dbReference>
<comment type="caution">
    <text evidence="3">The sequence shown here is derived from an EMBL/GenBank/DDBJ whole genome shotgun (WGS) entry which is preliminary data.</text>
</comment>
<reference evidence="4" key="1">
    <citation type="journal article" date="2016" name="Genome Announc.">
        <title>Genome sequences of three species of Hanseniaspora isolated from spontaneous wine fermentations.</title>
        <authorList>
            <person name="Sternes P.R."/>
            <person name="Lee D."/>
            <person name="Kutyna D.R."/>
            <person name="Borneman A.R."/>
        </authorList>
    </citation>
    <scope>NUCLEOTIDE SEQUENCE [LARGE SCALE GENOMIC DNA]</scope>
    <source>
        <strain evidence="4">AWRI3579</strain>
    </source>
</reference>
<keyword evidence="4" id="KW-1185">Reference proteome</keyword>
<keyword evidence="1" id="KW-0812">Transmembrane</keyword>
<accession>A0A1E5RPE0</accession>
<feature type="transmembrane region" description="Helical" evidence="1">
    <location>
        <begin position="34"/>
        <end position="56"/>
    </location>
</feature>
<sequence>MITLCASVLAMDMDMDSEEEFPRPNIVAAGSKTFHYLLTMFFLLLLPGLSTVFAFVHKIHSVVSFQFLVMCYSILDAVFLRFPDGDGVENRVSRGTAWFLMGYSILSFWLALCAIKTANNSKWHGYLGGLLLAQTVAGWMKCCMAPVALFGFCREIHTGQCLAHGLMGTAFVLYGFVYTLVLVVPKIARADYSQDYVDSWVMCIWGIFNTFTEHRWGREPWNHGDYQHTAMGIIWACGGFLGILLGRNKKRTFIPSLLIIFTGWAMSQHAQHLAISTKIHFLFGLILMVGGACRIVEISFILKDSNVVNEIQSFQYLAPFCLTCAGILFMGANEEQLILVLRLEADHSSYGLIVISAAFMVYLWMLLCLKLYVRLNLKNENGFMKSYENVDFELDDMVESESHTRNST</sequence>
<organism evidence="3 4">
    <name type="scientific">Hanseniaspora osmophila</name>
    <dbReference type="NCBI Taxonomy" id="56408"/>
    <lineage>
        <taxon>Eukaryota</taxon>
        <taxon>Fungi</taxon>
        <taxon>Dikarya</taxon>
        <taxon>Ascomycota</taxon>
        <taxon>Saccharomycotina</taxon>
        <taxon>Saccharomycetes</taxon>
        <taxon>Saccharomycodales</taxon>
        <taxon>Saccharomycodaceae</taxon>
        <taxon>Hanseniaspora</taxon>
    </lineage>
</organism>
<feature type="transmembrane region" description="Helical" evidence="1">
    <location>
        <begin position="196"/>
        <end position="214"/>
    </location>
</feature>
<feature type="transmembrane region" description="Helical" evidence="1">
    <location>
        <begin position="95"/>
        <end position="115"/>
    </location>
</feature>
<feature type="transmembrane region" description="Helical" evidence="1">
    <location>
        <begin position="226"/>
        <end position="245"/>
    </location>
</feature>